<dbReference type="Proteomes" id="UP000232196">
    <property type="component" value="Unassembled WGS sequence"/>
</dbReference>
<keyword evidence="1" id="KW-0472">Membrane</keyword>
<dbReference type="OrthoDB" id="344406at2"/>
<name>A0A2M9XB54_9LEPT</name>
<accession>A0A2M9XB54</accession>
<dbReference type="EMBL" id="NPDN01000007">
    <property type="protein sequence ID" value="PJZ24839.1"/>
    <property type="molecule type" value="Genomic_DNA"/>
</dbReference>
<gene>
    <name evidence="2" type="ORF">CH357_14770</name>
</gene>
<feature type="transmembrane region" description="Helical" evidence="1">
    <location>
        <begin position="306"/>
        <end position="323"/>
    </location>
</feature>
<dbReference type="InterPro" id="IPR058226">
    <property type="entry name" value="AZOBR_p60025-like"/>
</dbReference>
<feature type="transmembrane region" description="Helical" evidence="1">
    <location>
        <begin position="128"/>
        <end position="155"/>
    </location>
</feature>
<sequence length="412" mass="47185">MFEFISKIFQNEKLKSEWINVLGNPKLVTVIFIILYSFSSFCVWKKYSWSPSSQINFGKEFADQNKEQTPPGAIVFLGEEGNLGAGYDGQIFYYYSRMLSGFSLDWPNGFETSFRAPRIGYPLLVSPFGWFGMNATIFGMYILNLGIFYLSYLAIRDLLPDPKKYLSAFYLLSPFALGSYILLVSDTVMMGLSILAYWSYIRKRFIIFSLFAGLAILTKEQAIFLFFPLGLMTLFQKEYRKSIWVASSLLLPGAWSIYLRTQFPEWTPGSLGHFFDPFGGLLGYFGELQQAIVSGDLNLILLVKKFSRLPLVLLLLSGTYLLFRGDWKKGLVFRIGFGILLLTAYAGGYILYWATYENVSRMFTFSLPLLILWEKEDDTIPSGTYWVLTGIILVSFLIKLAFVSKVLRHLIW</sequence>
<protein>
    <recommendedName>
        <fullName evidence="4">Glycosyltransferase RgtA/B/C/D-like domain-containing protein</fullName>
    </recommendedName>
</protein>
<proteinExistence type="predicted"/>
<feature type="transmembrane region" description="Helical" evidence="1">
    <location>
        <begin position="242"/>
        <end position="259"/>
    </location>
</feature>
<dbReference type="NCBIfam" id="NF046093">
    <property type="entry name" value="AZOBR_p60025_fam"/>
    <property type="match status" value="1"/>
</dbReference>
<dbReference type="AlphaFoldDB" id="A0A2M9XB54"/>
<comment type="caution">
    <text evidence="2">The sequence shown here is derived from an EMBL/GenBank/DDBJ whole genome shotgun (WGS) entry which is preliminary data.</text>
</comment>
<evidence type="ECO:0000313" key="3">
    <source>
        <dbReference type="Proteomes" id="UP000232196"/>
    </source>
</evidence>
<feature type="transmembrane region" description="Helical" evidence="1">
    <location>
        <begin position="383"/>
        <end position="402"/>
    </location>
</feature>
<keyword evidence="1" id="KW-0812">Transmembrane</keyword>
<feature type="transmembrane region" description="Helical" evidence="1">
    <location>
        <begin position="266"/>
        <end position="286"/>
    </location>
</feature>
<keyword evidence="1" id="KW-1133">Transmembrane helix</keyword>
<evidence type="ECO:0008006" key="4">
    <source>
        <dbReference type="Google" id="ProtNLM"/>
    </source>
</evidence>
<feature type="transmembrane region" description="Helical" evidence="1">
    <location>
        <begin position="205"/>
        <end position="230"/>
    </location>
</feature>
<dbReference type="RefSeq" id="WP_100707530.1">
    <property type="nucleotide sequence ID" value="NZ_NPDL01000006.1"/>
</dbReference>
<reference evidence="2 3" key="1">
    <citation type="submission" date="2017-07" db="EMBL/GenBank/DDBJ databases">
        <title>Leptospira spp. isolated from tropical soils.</title>
        <authorList>
            <person name="Thibeaux R."/>
            <person name="Iraola G."/>
            <person name="Ferres I."/>
            <person name="Bierque E."/>
            <person name="Girault D."/>
            <person name="Soupe-Gilbert M.-E."/>
            <person name="Picardeau M."/>
            <person name="Goarant C."/>
        </authorList>
    </citation>
    <scope>NUCLEOTIDE SEQUENCE [LARGE SCALE GENOMIC DNA]</scope>
    <source>
        <strain evidence="2 3">MCA1-C-A1</strain>
    </source>
</reference>
<feature type="transmembrane region" description="Helical" evidence="1">
    <location>
        <begin position="27"/>
        <end position="44"/>
    </location>
</feature>
<feature type="transmembrane region" description="Helical" evidence="1">
    <location>
        <begin position="335"/>
        <end position="354"/>
    </location>
</feature>
<evidence type="ECO:0000313" key="2">
    <source>
        <dbReference type="EMBL" id="PJZ24839.1"/>
    </source>
</evidence>
<keyword evidence="3" id="KW-1185">Reference proteome</keyword>
<organism evidence="2 3">
    <name type="scientific">Leptospira hartskeerlii</name>
    <dbReference type="NCBI Taxonomy" id="2023177"/>
    <lineage>
        <taxon>Bacteria</taxon>
        <taxon>Pseudomonadati</taxon>
        <taxon>Spirochaetota</taxon>
        <taxon>Spirochaetia</taxon>
        <taxon>Leptospirales</taxon>
        <taxon>Leptospiraceae</taxon>
        <taxon>Leptospira</taxon>
    </lineage>
</organism>
<evidence type="ECO:0000256" key="1">
    <source>
        <dbReference type="SAM" id="Phobius"/>
    </source>
</evidence>